<dbReference type="InterPro" id="IPR040134">
    <property type="entry name" value="PSMD12/CSN4"/>
</dbReference>
<accession>A0AAD7XWC4</accession>
<evidence type="ECO:0000313" key="1">
    <source>
        <dbReference type="EMBL" id="KAJ8659524.1"/>
    </source>
</evidence>
<gene>
    <name evidence="1" type="ORF">O0I10_004889</name>
</gene>
<protein>
    <recommendedName>
        <fullName evidence="3">COP9 signalosome complex subunit 4</fullName>
    </recommendedName>
</protein>
<proteinExistence type="predicted"/>
<dbReference type="PANTHER" id="PTHR10855">
    <property type="entry name" value="26S PROTEASOME NON-ATPASE REGULATORY SUBUNIT 12/COP9 SIGNALOSOME COMPLEX SUBUNIT 4"/>
    <property type="match status" value="1"/>
</dbReference>
<reference evidence="1 2" key="1">
    <citation type="submission" date="2023-03" db="EMBL/GenBank/DDBJ databases">
        <title>Genome sequence of Lichtheimia ornata CBS 291.66.</title>
        <authorList>
            <person name="Mohabir J.T."/>
            <person name="Shea T.P."/>
            <person name="Kurbessoian T."/>
            <person name="Berby B."/>
            <person name="Fontaine J."/>
            <person name="Livny J."/>
            <person name="Gnirke A."/>
            <person name="Stajich J.E."/>
            <person name="Cuomo C.A."/>
        </authorList>
    </citation>
    <scope>NUCLEOTIDE SEQUENCE [LARGE SCALE GENOMIC DNA]</scope>
    <source>
        <strain evidence="1">CBS 291.66</strain>
    </source>
</reference>
<comment type="caution">
    <text evidence="1">The sequence shown here is derived from an EMBL/GenBank/DDBJ whole genome shotgun (WGS) entry which is preliminary data.</text>
</comment>
<dbReference type="AlphaFoldDB" id="A0AAD7XWC4"/>
<dbReference type="Proteomes" id="UP001234581">
    <property type="component" value="Unassembled WGS sequence"/>
</dbReference>
<evidence type="ECO:0000313" key="2">
    <source>
        <dbReference type="Proteomes" id="UP001234581"/>
    </source>
</evidence>
<dbReference type="GeneID" id="83212302"/>
<dbReference type="GO" id="GO:0008180">
    <property type="term" value="C:COP9 signalosome"/>
    <property type="evidence" value="ECO:0007669"/>
    <property type="project" value="TreeGrafter"/>
</dbReference>
<dbReference type="PANTHER" id="PTHR10855:SF2">
    <property type="entry name" value="COP9 SIGNALOSOME COMPLEX SUBUNIT 4"/>
    <property type="match status" value="1"/>
</dbReference>
<name>A0AAD7XWC4_9FUNG</name>
<keyword evidence="2" id="KW-1185">Reference proteome</keyword>
<dbReference type="GO" id="GO:0005829">
    <property type="term" value="C:cytosol"/>
    <property type="evidence" value="ECO:0007669"/>
    <property type="project" value="TreeGrafter"/>
</dbReference>
<evidence type="ECO:0008006" key="3">
    <source>
        <dbReference type="Google" id="ProtNLM"/>
    </source>
</evidence>
<dbReference type="EMBL" id="JARTCD010000018">
    <property type="protein sequence ID" value="KAJ8659524.1"/>
    <property type="molecule type" value="Genomic_DNA"/>
</dbReference>
<dbReference type="RefSeq" id="XP_058344437.1">
    <property type="nucleotide sequence ID" value="XM_058484938.1"/>
</dbReference>
<organism evidence="1 2">
    <name type="scientific">Lichtheimia ornata</name>
    <dbReference type="NCBI Taxonomy" id="688661"/>
    <lineage>
        <taxon>Eukaryota</taxon>
        <taxon>Fungi</taxon>
        <taxon>Fungi incertae sedis</taxon>
        <taxon>Mucoromycota</taxon>
        <taxon>Mucoromycotina</taxon>
        <taxon>Mucoromycetes</taxon>
        <taxon>Mucorales</taxon>
        <taxon>Lichtheimiaceae</taxon>
        <taxon>Lichtheimia</taxon>
    </lineage>
</organism>
<sequence>MKRIILKQPKYYKAFNLIRVIGAFQMNTSLGFISNDLVLNLTFKLCQARILDAKRRFLEAATKYHELSYETRIDESDRLRCLMYAVQCAVLAGVGLQRLCRLATLYKDERTHRHLATFPIPGKPYMDRMIRQNEGADFVATLQHHHCTIREYNLLSASKFTTISHSMNMQLIECFELQGGGICRSHDQ</sequence>